<evidence type="ECO:0000313" key="3">
    <source>
        <dbReference type="Proteomes" id="UP000185109"/>
    </source>
</evidence>
<protein>
    <submittedName>
        <fullName evidence="2">Uncharacterized protein</fullName>
    </submittedName>
</protein>
<geneLocation type="plasmid" evidence="3">
    <name>prsp8c3c</name>
</geneLocation>
<evidence type="ECO:0000313" key="2">
    <source>
        <dbReference type="EMBL" id="APO79131.1"/>
    </source>
</evidence>
<reference evidence="2 3" key="1">
    <citation type="submission" date="2016-09" db="EMBL/GenBank/DDBJ databases">
        <title>The complete genome sequences of Rhizobium gallicum, symbiovars gallicum and phaseoli, symbionts associated to common bean (Phaseolus vulgaris).</title>
        <authorList>
            <person name="Bustos P."/>
            <person name="Santamaria R.I."/>
            <person name="Perez-Carrascal O.M."/>
            <person name="Juarez S."/>
            <person name="Lozano L."/>
            <person name="Martinez-Flores I."/>
            <person name="Martinez-Romero E."/>
            <person name="Cevallos M."/>
            <person name="Romero D."/>
            <person name="Davila G."/>
            <person name="Gonzalez V."/>
        </authorList>
    </citation>
    <scope>NUCLEOTIDE SEQUENCE [LARGE SCALE GENOMIC DNA]</scope>
    <source>
        <strain evidence="2 3">8C-3</strain>
        <plasmid evidence="3">Plasmid prsp8c3c</plasmid>
    </source>
</reference>
<feature type="transmembrane region" description="Helical" evidence="1">
    <location>
        <begin position="30"/>
        <end position="50"/>
    </location>
</feature>
<keyword evidence="1" id="KW-0472">Membrane</keyword>
<sequence length="53" mass="5402">MANRSPRPQKVPKPARNILSSVISAARSDLSVAGIIAISILAAAIGEVFGDDG</sequence>
<keyword evidence="1" id="KW-1133">Transmembrane helix</keyword>
<accession>A0A1L5PG07</accession>
<dbReference type="EMBL" id="CP017244">
    <property type="protein sequence ID" value="APO79131.1"/>
    <property type="molecule type" value="Genomic_DNA"/>
</dbReference>
<dbReference type="AlphaFoldDB" id="A0A1L5PG07"/>
<name>A0A1L5PG07_RHIET</name>
<keyword evidence="2" id="KW-0614">Plasmid</keyword>
<keyword evidence="1" id="KW-0812">Transmembrane</keyword>
<proteinExistence type="predicted"/>
<dbReference type="Proteomes" id="UP000185109">
    <property type="component" value="Plasmid pRsp8C3c"/>
</dbReference>
<gene>
    <name evidence="2" type="ORF">AM571_PC01399</name>
</gene>
<evidence type="ECO:0000256" key="1">
    <source>
        <dbReference type="SAM" id="Phobius"/>
    </source>
</evidence>
<organism evidence="2 3">
    <name type="scientific">Rhizobium etli 8C-3</name>
    <dbReference type="NCBI Taxonomy" id="538025"/>
    <lineage>
        <taxon>Bacteria</taxon>
        <taxon>Pseudomonadati</taxon>
        <taxon>Pseudomonadota</taxon>
        <taxon>Alphaproteobacteria</taxon>
        <taxon>Hyphomicrobiales</taxon>
        <taxon>Rhizobiaceae</taxon>
        <taxon>Rhizobium/Agrobacterium group</taxon>
        <taxon>Rhizobium</taxon>
    </lineage>
</organism>